<dbReference type="GO" id="GO:0044205">
    <property type="term" value="P:'de novo' UMP biosynthetic process"/>
    <property type="evidence" value="ECO:0007669"/>
    <property type="project" value="UniProtKB-UniRule"/>
</dbReference>
<dbReference type="AlphaFoldDB" id="A0AB33YYQ4"/>
<feature type="binding site" evidence="10">
    <location>
        <position position="14"/>
    </location>
    <ligand>
        <name>Zn(2+)</name>
        <dbReference type="ChEBI" id="CHEBI:29105"/>
        <label>1</label>
    </ligand>
</feature>
<evidence type="ECO:0000313" key="14">
    <source>
        <dbReference type="Proteomes" id="UP000015462"/>
    </source>
</evidence>
<feature type="binding site" evidence="10">
    <location>
        <position position="175"/>
    </location>
    <ligand>
        <name>Zn(2+)</name>
        <dbReference type="ChEBI" id="CHEBI:29105"/>
        <label>2</label>
    </ligand>
</feature>
<evidence type="ECO:0000256" key="10">
    <source>
        <dbReference type="HAMAP-Rule" id="MF_00219"/>
    </source>
</evidence>
<feature type="binding site" evidence="10">
    <location>
        <position position="251"/>
    </location>
    <ligand>
        <name>substrate</name>
    </ligand>
</feature>
<dbReference type="Pfam" id="PF01979">
    <property type="entry name" value="Amidohydro_1"/>
    <property type="match status" value="1"/>
</dbReference>
<dbReference type="PROSITE" id="PS00483">
    <property type="entry name" value="DIHYDROOROTASE_2"/>
    <property type="match status" value="1"/>
</dbReference>
<feature type="binding site" evidence="10">
    <location>
        <position position="16"/>
    </location>
    <ligand>
        <name>Zn(2+)</name>
        <dbReference type="ChEBI" id="CHEBI:29105"/>
        <label>1</label>
    </ligand>
</feature>
<dbReference type="Gene3D" id="3.20.20.140">
    <property type="entry name" value="Metal-dependent hydrolases"/>
    <property type="match status" value="1"/>
</dbReference>
<gene>
    <name evidence="10" type="primary">pyrC</name>
    <name evidence="13" type="ORF">L196_10969</name>
</gene>
<evidence type="ECO:0000259" key="12">
    <source>
        <dbReference type="Pfam" id="PF01979"/>
    </source>
</evidence>
<dbReference type="EC" id="3.5.2.3" evidence="4 10"/>
<dbReference type="EMBL" id="ASHL01000012">
    <property type="protein sequence ID" value="EPD12320.1"/>
    <property type="molecule type" value="Genomic_DNA"/>
</dbReference>
<dbReference type="HAMAP" id="MF_00219">
    <property type="entry name" value="PyrC_classII"/>
    <property type="match status" value="1"/>
</dbReference>
<feature type="binding site" evidence="10">
    <location>
        <begin position="16"/>
        <end position="18"/>
    </location>
    <ligand>
        <name>substrate</name>
    </ligand>
</feature>
<evidence type="ECO:0000256" key="7">
    <source>
        <dbReference type="ARBA" id="ARBA00022833"/>
    </source>
</evidence>
<comment type="function">
    <text evidence="1 10">Catalyzes the reversible cyclization of carbamoyl aspartate to dihydroorotate.</text>
</comment>
<evidence type="ECO:0000256" key="4">
    <source>
        <dbReference type="ARBA" id="ARBA00012860"/>
    </source>
</evidence>
<protein>
    <recommendedName>
        <fullName evidence="4 10">Dihydroorotase</fullName>
        <shortName evidence="10">DHOase</shortName>
        <ecNumber evidence="4 10">3.5.2.3</ecNumber>
    </recommendedName>
</protein>
<keyword evidence="14" id="KW-1185">Reference proteome</keyword>
<feature type="binding site" description="via carbamate group" evidence="10">
    <location>
        <position position="100"/>
    </location>
    <ligand>
        <name>Zn(2+)</name>
        <dbReference type="ChEBI" id="CHEBI:29105"/>
        <label>2</label>
    </ligand>
</feature>
<dbReference type="Proteomes" id="UP000015462">
    <property type="component" value="Unassembled WGS sequence"/>
</dbReference>
<dbReference type="FunFam" id="3.20.20.140:FF:000006">
    <property type="entry name" value="Dihydroorotase"/>
    <property type="match status" value="1"/>
</dbReference>
<keyword evidence="5 10" id="KW-0479">Metal-binding</keyword>
<organism evidence="13 14">
    <name type="scientific">Cycloclasticus pugetii</name>
    <dbReference type="NCBI Taxonomy" id="34068"/>
    <lineage>
        <taxon>Bacteria</taxon>
        <taxon>Pseudomonadati</taxon>
        <taxon>Pseudomonadota</taxon>
        <taxon>Gammaproteobacteria</taxon>
        <taxon>Thiotrichales</taxon>
        <taxon>Piscirickettsiaceae</taxon>
        <taxon>Cycloclasticus</taxon>
    </lineage>
</organism>
<dbReference type="GO" id="GO:0005829">
    <property type="term" value="C:cytosol"/>
    <property type="evidence" value="ECO:0007669"/>
    <property type="project" value="TreeGrafter"/>
</dbReference>
<keyword evidence="6 10" id="KW-0378">Hydrolase</keyword>
<evidence type="ECO:0000256" key="3">
    <source>
        <dbReference type="ARBA" id="ARBA00005631"/>
    </source>
</evidence>
<dbReference type="NCBIfam" id="TIGR00856">
    <property type="entry name" value="pyrC_dimer"/>
    <property type="match status" value="1"/>
</dbReference>
<comment type="cofactor">
    <cofactor evidence="10 11">
        <name>Zn(2+)</name>
        <dbReference type="ChEBI" id="CHEBI:29105"/>
    </cofactor>
    <text evidence="10 11">Binds 2 Zn(2+) ions per subunit.</text>
</comment>
<dbReference type="GO" id="GO:0008270">
    <property type="term" value="F:zinc ion binding"/>
    <property type="evidence" value="ECO:0007669"/>
    <property type="project" value="UniProtKB-UniRule"/>
</dbReference>
<dbReference type="InterPro" id="IPR002195">
    <property type="entry name" value="Dihydroorotase_CS"/>
</dbReference>
<comment type="similarity">
    <text evidence="3 10 11">Belongs to the metallo-dependent hydrolases superfamily. DHOase family. Class II DHOase subfamily.</text>
</comment>
<feature type="binding site" evidence="10">
    <location>
        <position position="263"/>
    </location>
    <ligand>
        <name>substrate</name>
    </ligand>
</feature>
<accession>A0AB33YYQ4</accession>
<dbReference type="PANTHER" id="PTHR43137:SF1">
    <property type="entry name" value="DIHYDROOROTASE"/>
    <property type="match status" value="1"/>
</dbReference>
<feature type="binding site" evidence="10">
    <location>
        <position position="137"/>
    </location>
    <ligand>
        <name>substrate</name>
    </ligand>
</feature>
<evidence type="ECO:0000256" key="6">
    <source>
        <dbReference type="ARBA" id="ARBA00022801"/>
    </source>
</evidence>
<feature type="binding site" description="via carbamate group" evidence="10">
    <location>
        <position position="100"/>
    </location>
    <ligand>
        <name>Zn(2+)</name>
        <dbReference type="ChEBI" id="CHEBI:29105"/>
        <label>1</label>
    </ligand>
</feature>
<dbReference type="RefSeq" id="WP_016391007.1">
    <property type="nucleotide sequence ID" value="NZ_KE646811.1"/>
</dbReference>
<evidence type="ECO:0000256" key="9">
    <source>
        <dbReference type="ARBA" id="ARBA00048492"/>
    </source>
</evidence>
<feature type="binding site" evidence="10">
    <location>
        <position position="219"/>
    </location>
    <ligand>
        <name>substrate</name>
    </ligand>
</feature>
<feature type="modified residue" description="N6-carboxylysine" evidence="10">
    <location>
        <position position="100"/>
    </location>
</feature>
<evidence type="ECO:0000256" key="5">
    <source>
        <dbReference type="ARBA" id="ARBA00022723"/>
    </source>
</evidence>
<dbReference type="SUPFAM" id="SSF51556">
    <property type="entry name" value="Metallo-dependent hydrolases"/>
    <property type="match status" value="1"/>
</dbReference>
<keyword evidence="8 10" id="KW-0665">Pyrimidine biosynthesis</keyword>
<comment type="subunit">
    <text evidence="10">Homodimer.</text>
</comment>
<feature type="binding site" evidence="10">
    <location>
        <position position="42"/>
    </location>
    <ligand>
        <name>substrate</name>
    </ligand>
</feature>
<dbReference type="InterPro" id="IPR004721">
    <property type="entry name" value="DHOdimr"/>
</dbReference>
<name>A0AB33YYQ4_9GAMM</name>
<evidence type="ECO:0000256" key="8">
    <source>
        <dbReference type="ARBA" id="ARBA00022975"/>
    </source>
</evidence>
<feature type="binding site" evidence="10">
    <location>
        <position position="137"/>
    </location>
    <ligand>
        <name>Zn(2+)</name>
        <dbReference type="ChEBI" id="CHEBI:29105"/>
        <label>2</label>
    </ligand>
</feature>
<comment type="catalytic activity">
    <reaction evidence="9 10 11">
        <text>(S)-dihydroorotate + H2O = N-carbamoyl-L-aspartate + H(+)</text>
        <dbReference type="Rhea" id="RHEA:24296"/>
        <dbReference type="ChEBI" id="CHEBI:15377"/>
        <dbReference type="ChEBI" id="CHEBI:15378"/>
        <dbReference type="ChEBI" id="CHEBI:30864"/>
        <dbReference type="ChEBI" id="CHEBI:32814"/>
        <dbReference type="EC" id="3.5.2.3"/>
    </reaction>
</comment>
<dbReference type="InterPro" id="IPR032466">
    <property type="entry name" value="Metal_Hydrolase"/>
</dbReference>
<evidence type="ECO:0000256" key="1">
    <source>
        <dbReference type="ARBA" id="ARBA00002368"/>
    </source>
</evidence>
<comment type="caution">
    <text evidence="13">The sequence shown here is derived from an EMBL/GenBank/DDBJ whole genome shotgun (WGS) entry which is preliminary data.</text>
</comment>
<evidence type="ECO:0000256" key="11">
    <source>
        <dbReference type="RuleBase" id="RU003440"/>
    </source>
</evidence>
<dbReference type="PANTHER" id="PTHR43137">
    <property type="entry name" value="DIHYDROOROTASE"/>
    <property type="match status" value="1"/>
</dbReference>
<keyword evidence="7 10" id="KW-0862">Zinc</keyword>
<dbReference type="PIRSF" id="PIRSF001237">
    <property type="entry name" value="DHOdimr"/>
    <property type="match status" value="1"/>
</dbReference>
<comment type="pathway">
    <text evidence="2 10 11">Pyrimidine metabolism; UMP biosynthesis via de novo pathway; (S)-dihydroorotate from bicarbonate: step 3/3.</text>
</comment>
<dbReference type="InterPro" id="IPR006680">
    <property type="entry name" value="Amidohydro-rel"/>
</dbReference>
<feature type="domain" description="Amidohydrolase-related" evidence="12">
    <location>
        <begin position="12"/>
        <end position="306"/>
    </location>
</feature>
<dbReference type="CDD" id="cd01294">
    <property type="entry name" value="DHOase"/>
    <property type="match status" value="1"/>
</dbReference>
<evidence type="ECO:0000256" key="2">
    <source>
        <dbReference type="ARBA" id="ARBA00004880"/>
    </source>
</evidence>
<dbReference type="GO" id="GO:0006207">
    <property type="term" value="P:'de novo' pyrimidine nucleobase biosynthetic process"/>
    <property type="evidence" value="ECO:0007669"/>
    <property type="project" value="TreeGrafter"/>
</dbReference>
<feature type="active site" evidence="10">
    <location>
        <position position="247"/>
    </location>
</feature>
<sequence>MTTQLTITKPDDWHLHLRDGPALNTTVAFSARQFQRAIVMPNLAQPIVSAERASAYRQRILDALPEKSSFQPLMTIYLTNDTSIEDIKQASQSDYIFAAKLYPAGATTNSSNGVADVSALFPVLEEMQKHDLPLLVHAEVTDTDIDIFDREKAFIDKYLTSIRNTFPELRIVLEHATTQQSVDFVLENNYTAATLTPQHLLFNRNDLLAGGIRPHNYCLPILKRETHRQALIKAATSGNPKFFLGTDSAPHATTAKENQCGCAGCFTAYAAIELYAEAFEKEGALNKLEGFSSFYGPDFYRLPRNKQTLTLSKESWQAPPSYSFGTQSLTPFRQETPLQWKMK</sequence>
<feature type="binding site" evidence="10">
    <location>
        <position position="247"/>
    </location>
    <ligand>
        <name>Zn(2+)</name>
        <dbReference type="ChEBI" id="CHEBI:29105"/>
        <label>1</label>
    </ligand>
</feature>
<proteinExistence type="inferred from homology"/>
<dbReference type="GO" id="GO:0004151">
    <property type="term" value="F:dihydroorotase activity"/>
    <property type="evidence" value="ECO:0007669"/>
    <property type="project" value="UniProtKB-UniRule"/>
</dbReference>
<evidence type="ECO:0000313" key="13">
    <source>
        <dbReference type="EMBL" id="EPD12320.1"/>
    </source>
</evidence>
<reference evidence="13 14" key="1">
    <citation type="journal article" date="2013" name="Genome Announc.">
        <title>Genome Sequence of the Pyrene- and Fluoranthene-Degrading Bacterium Cycloclasticus sp. Strain PY97M.</title>
        <authorList>
            <person name="Cui Z."/>
            <person name="Xu G."/>
            <person name="Li Q."/>
            <person name="Gao W."/>
            <person name="Zheng L."/>
        </authorList>
    </citation>
    <scope>NUCLEOTIDE SEQUENCE [LARGE SCALE GENOMIC DNA]</scope>
    <source>
        <strain evidence="13 14">PY97M</strain>
    </source>
</reference>
<dbReference type="PROSITE" id="PS00482">
    <property type="entry name" value="DIHYDROOROTASE_1"/>
    <property type="match status" value="1"/>
</dbReference>